<protein>
    <submittedName>
        <fullName evidence="2">ABC transporter permease</fullName>
    </submittedName>
</protein>
<feature type="transmembrane region" description="Helical" evidence="1">
    <location>
        <begin position="427"/>
        <end position="448"/>
    </location>
</feature>
<name>A0ABT0TZQ7_9BACT</name>
<dbReference type="RefSeq" id="WP_250927766.1">
    <property type="nucleotide sequence ID" value="NZ_JAMQBK010000016.1"/>
</dbReference>
<accession>A0ABT0TZQ7</accession>
<comment type="caution">
    <text evidence="2">The sequence shown here is derived from an EMBL/GenBank/DDBJ whole genome shotgun (WGS) entry which is preliminary data.</text>
</comment>
<feature type="transmembrane region" description="Helical" evidence="1">
    <location>
        <begin position="80"/>
        <end position="102"/>
    </location>
</feature>
<evidence type="ECO:0000313" key="3">
    <source>
        <dbReference type="Proteomes" id="UP001202961"/>
    </source>
</evidence>
<feature type="transmembrane region" description="Helical" evidence="1">
    <location>
        <begin position="374"/>
        <end position="390"/>
    </location>
</feature>
<dbReference type="Proteomes" id="UP001202961">
    <property type="component" value="Unassembled WGS sequence"/>
</dbReference>
<keyword evidence="3" id="KW-1185">Reference proteome</keyword>
<feature type="transmembrane region" description="Helical" evidence="1">
    <location>
        <begin position="125"/>
        <end position="144"/>
    </location>
</feature>
<dbReference type="EMBL" id="JAMQBK010000016">
    <property type="protein sequence ID" value="MCM2370094.1"/>
    <property type="molecule type" value="Genomic_DNA"/>
</dbReference>
<keyword evidence="1" id="KW-0472">Membrane</keyword>
<feature type="transmembrane region" description="Helical" evidence="1">
    <location>
        <begin position="336"/>
        <end position="354"/>
    </location>
</feature>
<feature type="transmembrane region" description="Helical" evidence="1">
    <location>
        <begin position="402"/>
        <end position="421"/>
    </location>
</feature>
<feature type="transmembrane region" description="Helical" evidence="1">
    <location>
        <begin position="256"/>
        <end position="277"/>
    </location>
</feature>
<keyword evidence="1" id="KW-0812">Transmembrane</keyword>
<feature type="transmembrane region" description="Helical" evidence="1">
    <location>
        <begin position="149"/>
        <end position="171"/>
    </location>
</feature>
<keyword evidence="1" id="KW-1133">Transmembrane helix</keyword>
<reference evidence="2 3" key="1">
    <citation type="journal article" date="2022" name="Syst. Appl. Microbiol.">
        <title>Rhodopirellula aestuarii sp. nov., a novel member of the genus Rhodopirellula isolated from brackish sediments collected in the Tagus River estuary, Portugal.</title>
        <authorList>
            <person name="Vitorino I.R."/>
            <person name="Klimek D."/>
            <person name="Calusinska M."/>
            <person name="Lobo-da-Cunha A."/>
            <person name="Vasconcelos V."/>
            <person name="Lage O.M."/>
        </authorList>
    </citation>
    <scope>NUCLEOTIDE SEQUENCE [LARGE SCALE GENOMIC DNA]</scope>
    <source>
        <strain evidence="2 3">ICT_H3.1</strain>
    </source>
</reference>
<feature type="transmembrane region" description="Helical" evidence="1">
    <location>
        <begin position="283"/>
        <end position="306"/>
    </location>
</feature>
<feature type="transmembrane region" description="Helical" evidence="1">
    <location>
        <begin position="183"/>
        <end position="202"/>
    </location>
</feature>
<sequence>MLIPLVGMIAATGLVLMFVSRASTEEQEFWGSFHLIAMAIPLLYATGAGAVMVGQERETGTMEFLSALPIAPAKINNTKLFVSAIGLLALWIFVVAVTVFFARADTSRLAAGGILETASSSQPRWMLWTVHSVYVLLIGFYAAWRIRNVLLSVLATGVLATLPIALGFLYVPFVPTGVHEESVINAYTTLVSAVACVVAWWMMRRQARVMLSVVNAPAFDNRRSQKKNLDLGEGPCDFGSSFDAALWQYSNFRWSLAVLIASFVLGLVVTMLISGVSRGNGGLFGFALFLVCSIALATSWLGVSVFQHDGSSQGLRFFADRGFAPRRVFFYRHAGPATRVVVLLLIYTMVAVLLQKFTEILGRVAQGVNAEANLPSLAMMLILCVAVYSISQWASQLIKTPVIAYLLTPLIAFAGTLWLFICWSQFGVALWCVMLSALLPLYVSYRMMRRFMDQTDRVRSPVAAIGLVIVFVLIPMTYALTSRLSGWGITGWPLRVRTLVAIINDEDGGMPHQPTQLWHRSTYRDEWGGDFTTIEQAIASIRYRRQTGLDWIVGLDDIRESHASAAMIDRDDSDLYLARMNLARIRVASDESDAASNDEYRAWLSAAVDTAAALRRSYDISSQEEADRFEIWIADALANAVVDEFIHAQEVRELASRLPTPEQRNAARLESARNCLVILEPTSETLIRVAESLAAAKRLTESDLMRLHQTFYHPMTPFEIGVYGTRFRDRDAICSLADSGYRADWYPGRFWAMQWERDIEALREGNFELGDVAVINSSTTDNTTGEER</sequence>
<gene>
    <name evidence="2" type="ORF">NB063_05585</name>
</gene>
<proteinExistence type="predicted"/>
<feature type="transmembrane region" description="Helical" evidence="1">
    <location>
        <begin position="34"/>
        <end position="53"/>
    </location>
</feature>
<feature type="transmembrane region" description="Helical" evidence="1">
    <location>
        <begin position="460"/>
        <end position="480"/>
    </location>
</feature>
<evidence type="ECO:0000313" key="2">
    <source>
        <dbReference type="EMBL" id="MCM2370094.1"/>
    </source>
</evidence>
<evidence type="ECO:0000256" key="1">
    <source>
        <dbReference type="SAM" id="Phobius"/>
    </source>
</evidence>
<organism evidence="2 3">
    <name type="scientific">Aporhodopirellula aestuarii</name>
    <dbReference type="NCBI Taxonomy" id="2950107"/>
    <lineage>
        <taxon>Bacteria</taxon>
        <taxon>Pseudomonadati</taxon>
        <taxon>Planctomycetota</taxon>
        <taxon>Planctomycetia</taxon>
        <taxon>Pirellulales</taxon>
        <taxon>Pirellulaceae</taxon>
        <taxon>Aporhodopirellula</taxon>
    </lineage>
</organism>